<dbReference type="OrthoDB" id="2245989at2759"/>
<evidence type="ECO:0000313" key="4">
    <source>
        <dbReference type="EMBL" id="KAJ4267740.1"/>
    </source>
</evidence>
<feature type="region of interest" description="Disordered" evidence="2">
    <location>
        <begin position="148"/>
        <end position="173"/>
    </location>
</feature>
<dbReference type="PANTHER" id="PTHR38116">
    <property type="entry name" value="CHROMOSOME 7, WHOLE GENOME SHOTGUN SEQUENCE"/>
    <property type="match status" value="1"/>
</dbReference>
<dbReference type="Proteomes" id="UP001152049">
    <property type="component" value="Unassembled WGS sequence"/>
</dbReference>
<dbReference type="Pfam" id="PF11905">
    <property type="entry name" value="DUF3425"/>
    <property type="match status" value="1"/>
</dbReference>
<evidence type="ECO:0000256" key="2">
    <source>
        <dbReference type="SAM" id="MobiDB-lite"/>
    </source>
</evidence>
<comment type="similarity">
    <text evidence="1">Belongs to the tpcK family.</text>
</comment>
<feature type="domain" description="EthD" evidence="3">
    <location>
        <begin position="6"/>
        <end position="75"/>
    </location>
</feature>
<sequence>MKHNSVSYVQHHVLESHAESLKEHLGPEMVQHFAFPDVDGITTLNFPTAKDMAGFFSDPAHEETLNADVAEFADVSSVKISVGDELQIISDGGLLCVTDGRLMFFDQKTTGLQSQILTTPKESKIDSPKEFARVDYWLRVGANRRTKPNTIKGKSAASSHVDRDSLASTSDEANRTVEKISNHGSFICESLPEAPSTADMDALPYGTFDTPPPDLDSHFIILTPLATVSAYTFNAVTLQLSCTATTHLRTFESSESTIPSSLAPTLLQRTIPHPSYVDIIPFPGVRDRLLRSLQIIDQDKLSEDLVQDAFRVWGNAAWDEAGWEVSETFARKWWFLIDGALLKTTNFWRRQRSEGTLAMSDNGEVSVTMQL</sequence>
<dbReference type="Gene3D" id="3.30.70.100">
    <property type="match status" value="1"/>
</dbReference>
<reference evidence="4" key="1">
    <citation type="submission" date="2022-09" db="EMBL/GenBank/DDBJ databases">
        <title>Fusarium specimens isolated from Avocado Roots.</title>
        <authorList>
            <person name="Stajich J."/>
            <person name="Roper C."/>
            <person name="Heimlech-Rivalta G."/>
        </authorList>
    </citation>
    <scope>NUCLEOTIDE SEQUENCE</scope>
    <source>
        <strain evidence="4">CF00136</strain>
    </source>
</reference>
<dbReference type="Pfam" id="PF07110">
    <property type="entry name" value="EthD"/>
    <property type="match status" value="1"/>
</dbReference>
<organism evidence="4 5">
    <name type="scientific">Fusarium torreyae</name>
    <dbReference type="NCBI Taxonomy" id="1237075"/>
    <lineage>
        <taxon>Eukaryota</taxon>
        <taxon>Fungi</taxon>
        <taxon>Dikarya</taxon>
        <taxon>Ascomycota</taxon>
        <taxon>Pezizomycotina</taxon>
        <taxon>Sordariomycetes</taxon>
        <taxon>Hypocreomycetidae</taxon>
        <taxon>Hypocreales</taxon>
        <taxon>Nectriaceae</taxon>
        <taxon>Fusarium</taxon>
    </lineage>
</organism>
<dbReference type="PANTHER" id="PTHR38116:SF9">
    <property type="entry name" value="BZIP DOMAIN-CONTAINING PROTEIN"/>
    <property type="match status" value="1"/>
</dbReference>
<evidence type="ECO:0000256" key="1">
    <source>
        <dbReference type="ARBA" id="ARBA00005986"/>
    </source>
</evidence>
<dbReference type="EMBL" id="JAOQAZ010000004">
    <property type="protein sequence ID" value="KAJ4267740.1"/>
    <property type="molecule type" value="Genomic_DNA"/>
</dbReference>
<accession>A0A9W8VLF7</accession>
<name>A0A9W8VLF7_9HYPO</name>
<dbReference type="InterPro" id="IPR021833">
    <property type="entry name" value="DUF3425"/>
</dbReference>
<dbReference type="AlphaFoldDB" id="A0A9W8VLF7"/>
<evidence type="ECO:0000313" key="5">
    <source>
        <dbReference type="Proteomes" id="UP001152049"/>
    </source>
</evidence>
<dbReference type="InterPro" id="IPR009799">
    <property type="entry name" value="EthD_dom"/>
</dbReference>
<keyword evidence="5" id="KW-1185">Reference proteome</keyword>
<evidence type="ECO:0000259" key="3">
    <source>
        <dbReference type="Pfam" id="PF07110"/>
    </source>
</evidence>
<gene>
    <name evidence="4" type="ORF">NW762_003855</name>
</gene>
<comment type="caution">
    <text evidence="4">The sequence shown here is derived from an EMBL/GenBank/DDBJ whole genome shotgun (WGS) entry which is preliminary data.</text>
</comment>
<protein>
    <recommendedName>
        <fullName evidence="3">EthD domain-containing protein</fullName>
    </recommendedName>
</protein>
<dbReference type="GO" id="GO:0016491">
    <property type="term" value="F:oxidoreductase activity"/>
    <property type="evidence" value="ECO:0007669"/>
    <property type="project" value="InterPro"/>
</dbReference>
<proteinExistence type="inferred from homology"/>